<organism evidence="4 5">
    <name type="scientific">Rhizobium rhizogenes</name>
    <name type="common">Agrobacterium rhizogenes</name>
    <dbReference type="NCBI Taxonomy" id="359"/>
    <lineage>
        <taxon>Bacteria</taxon>
        <taxon>Pseudomonadati</taxon>
        <taxon>Pseudomonadota</taxon>
        <taxon>Alphaproteobacteria</taxon>
        <taxon>Hyphomicrobiales</taxon>
        <taxon>Rhizobiaceae</taxon>
        <taxon>Rhizobium/Agrobacterium group</taxon>
        <taxon>Rhizobium</taxon>
    </lineage>
</organism>
<dbReference type="Gene3D" id="2.60.120.1440">
    <property type="match status" value="1"/>
</dbReference>
<protein>
    <submittedName>
        <fullName evidence="4">Iron dicitrate transport regulator FecR</fullName>
    </submittedName>
</protein>
<feature type="domain" description="FecR protein" evidence="1">
    <location>
        <begin position="129"/>
        <end position="220"/>
    </location>
</feature>
<name>A0AA92BZ12_RHIRH</name>
<dbReference type="Gene3D" id="3.55.50.30">
    <property type="match status" value="1"/>
</dbReference>
<dbReference type="AlphaFoldDB" id="A0AA92BZ12"/>
<evidence type="ECO:0000259" key="3">
    <source>
        <dbReference type="Pfam" id="PF16344"/>
    </source>
</evidence>
<dbReference type="InterPro" id="IPR012373">
    <property type="entry name" value="Ferrdict_sens_TM"/>
</dbReference>
<dbReference type="EMBL" id="QDFR01000015">
    <property type="protein sequence ID" value="PVE49936.1"/>
    <property type="molecule type" value="Genomic_DNA"/>
</dbReference>
<dbReference type="GO" id="GO:0016989">
    <property type="term" value="F:sigma factor antagonist activity"/>
    <property type="evidence" value="ECO:0007669"/>
    <property type="project" value="TreeGrafter"/>
</dbReference>
<dbReference type="Pfam" id="PF16220">
    <property type="entry name" value="DUF4880"/>
    <property type="match status" value="1"/>
</dbReference>
<evidence type="ECO:0000259" key="2">
    <source>
        <dbReference type="Pfam" id="PF16220"/>
    </source>
</evidence>
<dbReference type="RefSeq" id="WP_112521676.1">
    <property type="nucleotide sequence ID" value="NZ_QDFR01000015.1"/>
</dbReference>
<gene>
    <name evidence="4" type="ORF">DC430_23360</name>
</gene>
<dbReference type="Pfam" id="PF04773">
    <property type="entry name" value="FecR"/>
    <property type="match status" value="1"/>
</dbReference>
<dbReference type="PANTHER" id="PTHR30273">
    <property type="entry name" value="PERIPLASMIC SIGNAL SENSOR AND SIGMA FACTOR ACTIVATOR FECR-RELATED"/>
    <property type="match status" value="1"/>
</dbReference>
<dbReference type="InterPro" id="IPR032508">
    <property type="entry name" value="FecR_C"/>
</dbReference>
<comment type="caution">
    <text evidence="4">The sequence shown here is derived from an EMBL/GenBank/DDBJ whole genome shotgun (WGS) entry which is preliminary data.</text>
</comment>
<sequence>MVSVIGGDSTTPRKIKTCYEHDDPIADAALEWFVRLQGAETLNEEWQLFERWLDEDVRHRQEFDKLNEIWGSRSFERAISQLTPSSSKHLVSARRSARWTIRTMAVAACVIVSVGLWQGPAMMVAYQADYATATGNQSLVSLPDGSSMFLNTDTAVSIDFDDGRRRVRLLKGEAYFDVKHDQAHPFQVAGDYGKVEVRGTAFSVRTDSSQTTVVLERGLVDVTCLCASRGEAQLLAGQTVTASATALSEISSSDPSRVLAWRNGRIAFDDVRLGSVIDELGRYYHGRVFIASNRVEQLVVSGNYRLDNIEGAIRTLADAAGVGMTRLPGGIIILR</sequence>
<dbReference type="Pfam" id="PF16344">
    <property type="entry name" value="FecR_C"/>
    <property type="match status" value="1"/>
</dbReference>
<dbReference type="PANTHER" id="PTHR30273:SF2">
    <property type="entry name" value="PROTEIN FECR"/>
    <property type="match status" value="1"/>
</dbReference>
<reference evidence="4 5" key="1">
    <citation type="submission" date="2018-04" db="EMBL/GenBank/DDBJ databases">
        <authorList>
            <person name="Hagen T."/>
        </authorList>
    </citation>
    <scope>NUCLEOTIDE SEQUENCE [LARGE SCALE GENOMIC DNA]</scope>
    <source>
        <strain evidence="4 5">TPD7009</strain>
    </source>
</reference>
<accession>A0AA92BZ12</accession>
<feature type="domain" description="FecR N-terminal" evidence="2">
    <location>
        <begin position="27"/>
        <end position="66"/>
    </location>
</feature>
<dbReference type="PIRSF" id="PIRSF018266">
    <property type="entry name" value="FecR"/>
    <property type="match status" value="1"/>
</dbReference>
<feature type="domain" description="Protein FecR C-terminal" evidence="3">
    <location>
        <begin position="266"/>
        <end position="324"/>
    </location>
</feature>
<proteinExistence type="predicted"/>
<evidence type="ECO:0000259" key="1">
    <source>
        <dbReference type="Pfam" id="PF04773"/>
    </source>
</evidence>
<evidence type="ECO:0000313" key="4">
    <source>
        <dbReference type="EMBL" id="PVE49936.1"/>
    </source>
</evidence>
<dbReference type="InterPro" id="IPR006860">
    <property type="entry name" value="FecR"/>
</dbReference>
<dbReference type="Proteomes" id="UP000244335">
    <property type="component" value="Unassembled WGS sequence"/>
</dbReference>
<dbReference type="InterPro" id="IPR032623">
    <property type="entry name" value="FecR_N"/>
</dbReference>
<evidence type="ECO:0000313" key="5">
    <source>
        <dbReference type="Proteomes" id="UP000244335"/>
    </source>
</evidence>